<dbReference type="InterPro" id="IPR039357">
    <property type="entry name" value="SRD5A/TECR"/>
</dbReference>
<comment type="similarity">
    <text evidence="2">Belongs to the steroid 5-alpha reductase family.</text>
</comment>
<evidence type="ECO:0000313" key="8">
    <source>
        <dbReference type="EMBL" id="KAF6831609.1"/>
    </source>
</evidence>
<feature type="transmembrane region" description="Helical" evidence="6">
    <location>
        <begin position="91"/>
        <end position="110"/>
    </location>
</feature>
<keyword evidence="5 6" id="KW-0472">Membrane</keyword>
<evidence type="ECO:0000259" key="7">
    <source>
        <dbReference type="Pfam" id="PF02544"/>
    </source>
</evidence>
<feature type="domain" description="3-oxo-5-alpha-steroid 4-dehydrogenase C-terminal" evidence="7">
    <location>
        <begin position="213"/>
        <end position="295"/>
    </location>
</feature>
<feature type="transmembrane region" description="Helical" evidence="6">
    <location>
        <begin position="15"/>
        <end position="36"/>
    </location>
</feature>
<organism evidence="8 9">
    <name type="scientific">Colletotrichum plurivorum</name>
    <dbReference type="NCBI Taxonomy" id="2175906"/>
    <lineage>
        <taxon>Eukaryota</taxon>
        <taxon>Fungi</taxon>
        <taxon>Dikarya</taxon>
        <taxon>Ascomycota</taxon>
        <taxon>Pezizomycotina</taxon>
        <taxon>Sordariomycetes</taxon>
        <taxon>Hypocreomycetidae</taxon>
        <taxon>Glomerellales</taxon>
        <taxon>Glomerellaceae</taxon>
        <taxon>Colletotrichum</taxon>
        <taxon>Colletotrichum orchidearum species complex</taxon>
    </lineage>
</organism>
<evidence type="ECO:0000256" key="5">
    <source>
        <dbReference type="ARBA" id="ARBA00023136"/>
    </source>
</evidence>
<dbReference type="InterPro" id="IPR016636">
    <property type="entry name" value="3-oxo-5-alpha-steroid_4-DH"/>
</dbReference>
<dbReference type="GO" id="GO:0016020">
    <property type="term" value="C:membrane"/>
    <property type="evidence" value="ECO:0007669"/>
    <property type="project" value="UniProtKB-SubCell"/>
</dbReference>
<gene>
    <name evidence="8" type="ORF">CPLU01_06648</name>
</gene>
<dbReference type="PIRSF" id="PIRSF015596">
    <property type="entry name" value="5_alpha-SR2"/>
    <property type="match status" value="1"/>
</dbReference>
<dbReference type="InterPro" id="IPR001104">
    <property type="entry name" value="3-oxo-5_a-steroid_4-DH_C"/>
</dbReference>
<comment type="caution">
    <text evidence="8">The sequence shown here is derived from an EMBL/GenBank/DDBJ whole genome shotgun (WGS) entry which is preliminary data.</text>
</comment>
<protein>
    <submittedName>
        <fullName evidence="8">Steroid 5 alpha-reductase</fullName>
    </submittedName>
</protein>
<keyword evidence="9" id="KW-1185">Reference proteome</keyword>
<feature type="transmembrane region" description="Helical" evidence="6">
    <location>
        <begin position="57"/>
        <end position="79"/>
    </location>
</feature>
<dbReference type="GO" id="GO:0003865">
    <property type="term" value="F:3-oxo-5-alpha-steroid 4-dehydrogenase activity"/>
    <property type="evidence" value="ECO:0007669"/>
    <property type="project" value="InterPro"/>
</dbReference>
<dbReference type="PROSITE" id="PS50244">
    <property type="entry name" value="S5A_REDUCTASE"/>
    <property type="match status" value="1"/>
</dbReference>
<dbReference type="PANTHER" id="PTHR10556">
    <property type="entry name" value="3-OXO-5-ALPHA-STEROID 4-DEHYDROGENASE"/>
    <property type="match status" value="1"/>
</dbReference>
<proteinExistence type="inferred from homology"/>
<name>A0A8H6KHE6_9PEZI</name>
<evidence type="ECO:0000256" key="2">
    <source>
        <dbReference type="ARBA" id="ARBA00007742"/>
    </source>
</evidence>
<feature type="transmembrane region" description="Helical" evidence="6">
    <location>
        <begin position="122"/>
        <end position="143"/>
    </location>
</feature>
<evidence type="ECO:0000256" key="4">
    <source>
        <dbReference type="ARBA" id="ARBA00022989"/>
    </source>
</evidence>
<evidence type="ECO:0000256" key="6">
    <source>
        <dbReference type="SAM" id="Phobius"/>
    </source>
</evidence>
<accession>A0A8H6KHE6</accession>
<dbReference type="Proteomes" id="UP000654918">
    <property type="component" value="Unassembled WGS sequence"/>
</dbReference>
<comment type="subcellular location">
    <subcellularLocation>
        <location evidence="1">Membrane</location>
        <topology evidence="1">Multi-pass membrane protein</topology>
    </subcellularLocation>
</comment>
<reference evidence="8" key="1">
    <citation type="journal article" date="2020" name="Phytopathology">
        <title>Genome Sequence Resources of Colletotrichum truncatum, C. plurivorum, C. musicola, and C. sojae: Four Species Pathogenic to Soybean (Glycine max).</title>
        <authorList>
            <person name="Rogerio F."/>
            <person name="Boufleur T.R."/>
            <person name="Ciampi-Guillardi M."/>
            <person name="Sukno S.A."/>
            <person name="Thon M.R."/>
            <person name="Massola Junior N.S."/>
            <person name="Baroncelli R."/>
        </authorList>
    </citation>
    <scope>NUCLEOTIDE SEQUENCE</scope>
    <source>
        <strain evidence="8">LFN00145</strain>
    </source>
</reference>
<evidence type="ECO:0000313" key="9">
    <source>
        <dbReference type="Proteomes" id="UP000654918"/>
    </source>
</evidence>
<keyword evidence="3 6" id="KW-0812">Transmembrane</keyword>
<sequence length="295" mass="33942">MAIIEGWFPPSRENYTLISTVFQIAYPIIGSMQYLVSWYGMGKTSVASRFNIPGRAAWFLMEVPGFLTVLYLMGTLPAQVGIEDLPWQNKVLAGLFVIHYVYRAVIYPFIQPSMSPIHPLVAASALGFQLCNGVSIGGWLAAYGPTTAEAWEARLYPFGVAQFVAGIGLFYVGLVGNYFHDEELREIRRAEMRRQEKARREQKGSSSNETKGVDKHYRLPNTMMFRYVLFPHYFLEWVEWFGWWMASGWGVPGRAFLVNEVTAMFPRAWRGRGWYEERFGEEKIRKRWTIVPGVF</sequence>
<evidence type="ECO:0000256" key="1">
    <source>
        <dbReference type="ARBA" id="ARBA00004141"/>
    </source>
</evidence>
<keyword evidence="4 6" id="KW-1133">Transmembrane helix</keyword>
<dbReference type="PANTHER" id="PTHR10556:SF43">
    <property type="entry name" value="STEROID 5-ALPHA-REDUCTASE DET2"/>
    <property type="match status" value="1"/>
</dbReference>
<feature type="transmembrane region" description="Helical" evidence="6">
    <location>
        <begin position="155"/>
        <end position="179"/>
    </location>
</feature>
<dbReference type="Pfam" id="PF02544">
    <property type="entry name" value="Steroid_dh"/>
    <property type="match status" value="1"/>
</dbReference>
<dbReference type="AlphaFoldDB" id="A0A8H6KHE6"/>
<dbReference type="EMBL" id="WIGO01000079">
    <property type="protein sequence ID" value="KAF6831609.1"/>
    <property type="molecule type" value="Genomic_DNA"/>
</dbReference>
<dbReference type="GO" id="GO:0008202">
    <property type="term" value="P:steroid metabolic process"/>
    <property type="evidence" value="ECO:0007669"/>
    <property type="project" value="InterPro"/>
</dbReference>
<evidence type="ECO:0000256" key="3">
    <source>
        <dbReference type="ARBA" id="ARBA00022692"/>
    </source>
</evidence>